<dbReference type="InterPro" id="IPR030395">
    <property type="entry name" value="GP_PDE_dom"/>
</dbReference>
<comment type="caution">
    <text evidence="2">The sequence shown here is derived from an EMBL/GenBank/DDBJ whole genome shotgun (WGS) entry which is preliminary data.</text>
</comment>
<dbReference type="InterPro" id="IPR017946">
    <property type="entry name" value="PLC-like_Pdiesterase_TIM-brl"/>
</dbReference>
<evidence type="ECO:0000313" key="3">
    <source>
        <dbReference type="Proteomes" id="UP000239522"/>
    </source>
</evidence>
<dbReference type="PANTHER" id="PTHR46320">
    <property type="entry name" value="GLYCEROPHOSPHODIESTER PHOSPHODIESTERASE 1"/>
    <property type="match status" value="1"/>
</dbReference>
<proteinExistence type="predicted"/>
<dbReference type="GO" id="GO:0070291">
    <property type="term" value="P:N-acylethanolamine metabolic process"/>
    <property type="evidence" value="ECO:0007669"/>
    <property type="project" value="TreeGrafter"/>
</dbReference>
<dbReference type="GO" id="GO:0006644">
    <property type="term" value="P:phospholipid metabolic process"/>
    <property type="evidence" value="ECO:0007669"/>
    <property type="project" value="TreeGrafter"/>
</dbReference>
<accession>A0A2S7KYJ4</accession>
<dbReference type="AlphaFoldDB" id="A0A2S7KYJ4"/>
<dbReference type="Gene3D" id="3.20.20.190">
    <property type="entry name" value="Phosphatidylinositol (PI) phosphodiesterase"/>
    <property type="match status" value="1"/>
</dbReference>
<feature type="domain" description="GP-PDE" evidence="1">
    <location>
        <begin position="225"/>
        <end position="345"/>
    </location>
</feature>
<sequence length="582" mass="65459">MGVFAQTSTPTVTWDSDDGSVTVVGEKTFIYTSENSNSPTNIVLHVGQVCPMPKSGIPRGIMVSGIANPVVHTSPEIKDFSISGDGVQLFVNYYDLYKNEKLKPIYGTFATEDASNYQEGYWLSNSSYLNKELDSKSIRDLMFVNRPVGIFYNYNTPTKLKKFSPKSIRPVYIEVKVKNATLHSLNIPGIGEKTAAQLFNDPNIFTAHLTQIKTVFENPQSYNYSIVAAHRGYWAEPGVPENTIEAFHRAYEIGADLIEIDVRQTSDGTPVACHDEYLYRLYDITDLAHEKNINIDSLKIGQITVTEFKALNTKDRFGSDLNIHPNTIEEILDEFKHHLISLDIKDENKGSKLLWSESFKKCLLLAQSKGVLGNMVIKGSMSATGVTALFTEVNNDITINNDPQKIIDFTKFYFTPVMYGRFNSDGSRIDPAVSQAEWESYITSSQIKAVECHFKVATDPLLMVVGTQQSYVDWLHGNHIRVGIYNFYADVPTGVLTMETNGSLGVREYTPDINYDTTYVVPVGYDDPANPQIKLRIKLTDNRGNLDWCIGIGKPNYFIYDRPVMLMDMLEAFGMRNLIVKQ</sequence>
<dbReference type="SUPFAM" id="SSF51695">
    <property type="entry name" value="PLC-like phosphodiesterases"/>
    <property type="match status" value="1"/>
</dbReference>
<name>A0A2S7KYJ4_9FLAO</name>
<evidence type="ECO:0000259" key="1">
    <source>
        <dbReference type="PROSITE" id="PS51704"/>
    </source>
</evidence>
<keyword evidence="3" id="KW-1185">Reference proteome</keyword>
<dbReference type="GO" id="GO:0005886">
    <property type="term" value="C:plasma membrane"/>
    <property type="evidence" value="ECO:0007669"/>
    <property type="project" value="TreeGrafter"/>
</dbReference>
<dbReference type="PROSITE" id="PS51704">
    <property type="entry name" value="GP_PDE"/>
    <property type="match status" value="1"/>
</dbReference>
<dbReference type="PROSITE" id="PS50007">
    <property type="entry name" value="PIPLC_X_DOMAIN"/>
    <property type="match status" value="1"/>
</dbReference>
<dbReference type="GO" id="GO:0008889">
    <property type="term" value="F:glycerophosphodiester phosphodiesterase activity"/>
    <property type="evidence" value="ECO:0007669"/>
    <property type="project" value="TreeGrafter"/>
</dbReference>
<organism evidence="2 3">
    <name type="scientific">Polaribacter filamentus</name>
    <dbReference type="NCBI Taxonomy" id="53483"/>
    <lineage>
        <taxon>Bacteria</taxon>
        <taxon>Pseudomonadati</taxon>
        <taxon>Bacteroidota</taxon>
        <taxon>Flavobacteriia</taxon>
        <taxon>Flavobacteriales</taxon>
        <taxon>Flavobacteriaceae</taxon>
    </lineage>
</organism>
<protein>
    <recommendedName>
        <fullName evidence="1">GP-PDE domain-containing protein</fullName>
    </recommendedName>
</protein>
<dbReference type="CDD" id="cd08566">
    <property type="entry name" value="GDPD_AtGDE_like"/>
    <property type="match status" value="1"/>
</dbReference>
<dbReference type="PANTHER" id="PTHR46320:SF1">
    <property type="entry name" value="GLYCEROPHOSPHODIESTER PHOSPHODIESTERASE 1"/>
    <property type="match status" value="1"/>
</dbReference>
<dbReference type="GO" id="GO:0006580">
    <property type="term" value="P:ethanolamine metabolic process"/>
    <property type="evidence" value="ECO:0007669"/>
    <property type="project" value="TreeGrafter"/>
</dbReference>
<dbReference type="EMBL" id="MQUA01000013">
    <property type="protein sequence ID" value="PQB07739.1"/>
    <property type="molecule type" value="Genomic_DNA"/>
</dbReference>
<gene>
    <name evidence="2" type="ORF">BST83_11675</name>
</gene>
<evidence type="ECO:0000313" key="2">
    <source>
        <dbReference type="EMBL" id="PQB07739.1"/>
    </source>
</evidence>
<reference evidence="2 3" key="1">
    <citation type="submission" date="2016-11" db="EMBL/GenBank/DDBJ databases">
        <title>Trade-off between light-utilization and light-protection in marine flavobacteria.</title>
        <authorList>
            <person name="Kumagai Y."/>
        </authorList>
    </citation>
    <scope>NUCLEOTIDE SEQUENCE [LARGE SCALE GENOMIC DNA]</scope>
    <source>
        <strain evidence="2 3">ATCC 700397</strain>
    </source>
</reference>
<dbReference type="Pfam" id="PF03009">
    <property type="entry name" value="GDPD"/>
    <property type="match status" value="1"/>
</dbReference>
<dbReference type="Proteomes" id="UP000239522">
    <property type="component" value="Unassembled WGS sequence"/>
</dbReference>